<dbReference type="InterPro" id="IPR036388">
    <property type="entry name" value="WH-like_DNA-bd_sf"/>
</dbReference>
<dbReference type="InterPro" id="IPR000835">
    <property type="entry name" value="HTH_MarR-typ"/>
</dbReference>
<keyword evidence="3" id="KW-1185">Reference proteome</keyword>
<evidence type="ECO:0000313" key="2">
    <source>
        <dbReference type="EMBL" id="GIG97607.1"/>
    </source>
</evidence>
<evidence type="ECO:0000259" key="1">
    <source>
        <dbReference type="PROSITE" id="PS50995"/>
    </source>
</evidence>
<comment type="caution">
    <text evidence="2">The sequence shown here is derived from an EMBL/GenBank/DDBJ whole genome shotgun (WGS) entry which is preliminary data.</text>
</comment>
<dbReference type="PANTHER" id="PTHR33164">
    <property type="entry name" value="TRANSCRIPTIONAL REGULATOR, MARR FAMILY"/>
    <property type="match status" value="1"/>
</dbReference>
<dbReference type="SUPFAM" id="SSF46785">
    <property type="entry name" value="Winged helix' DNA-binding domain"/>
    <property type="match status" value="1"/>
</dbReference>
<feature type="domain" description="HTH marR-type" evidence="1">
    <location>
        <begin position="1"/>
        <end position="70"/>
    </location>
</feature>
<gene>
    <name evidence="2" type="ORF">Pma05_41800</name>
</gene>
<reference evidence="2 3" key="1">
    <citation type="submission" date="2021-01" db="EMBL/GenBank/DDBJ databases">
        <title>Whole genome shotgun sequence of Plantactinospora mayteni NBRC 109088.</title>
        <authorList>
            <person name="Komaki H."/>
            <person name="Tamura T."/>
        </authorList>
    </citation>
    <scope>NUCLEOTIDE SEQUENCE [LARGE SCALE GENOMIC DNA]</scope>
    <source>
        <strain evidence="2 3">NBRC 109088</strain>
    </source>
</reference>
<name>A0ABQ4ESG8_9ACTN</name>
<dbReference type="PROSITE" id="PS50995">
    <property type="entry name" value="HTH_MARR_2"/>
    <property type="match status" value="1"/>
</dbReference>
<dbReference type="Proteomes" id="UP000621500">
    <property type="component" value="Unassembled WGS sequence"/>
</dbReference>
<sequence>MTQLITRLERDGLAERRSDPADRRVVVVAITATGRDLVRRRRQARAEKLSALLADVSAEERAAISADGRT</sequence>
<organism evidence="2 3">
    <name type="scientific">Plantactinospora mayteni</name>
    <dbReference type="NCBI Taxonomy" id="566021"/>
    <lineage>
        <taxon>Bacteria</taxon>
        <taxon>Bacillati</taxon>
        <taxon>Actinomycetota</taxon>
        <taxon>Actinomycetes</taxon>
        <taxon>Micromonosporales</taxon>
        <taxon>Micromonosporaceae</taxon>
        <taxon>Plantactinospora</taxon>
    </lineage>
</organism>
<evidence type="ECO:0000313" key="3">
    <source>
        <dbReference type="Proteomes" id="UP000621500"/>
    </source>
</evidence>
<protein>
    <recommendedName>
        <fullName evidence="1">HTH marR-type domain-containing protein</fullName>
    </recommendedName>
</protein>
<dbReference type="Gene3D" id="1.10.10.10">
    <property type="entry name" value="Winged helix-like DNA-binding domain superfamily/Winged helix DNA-binding domain"/>
    <property type="match status" value="1"/>
</dbReference>
<proteinExistence type="predicted"/>
<dbReference type="EMBL" id="BONX01000028">
    <property type="protein sequence ID" value="GIG97607.1"/>
    <property type="molecule type" value="Genomic_DNA"/>
</dbReference>
<accession>A0ABQ4ESG8</accession>
<dbReference type="InterPro" id="IPR039422">
    <property type="entry name" value="MarR/SlyA-like"/>
</dbReference>
<dbReference type="InterPro" id="IPR036390">
    <property type="entry name" value="WH_DNA-bd_sf"/>
</dbReference>
<dbReference type="PANTHER" id="PTHR33164:SF99">
    <property type="entry name" value="MARR FAMILY REGULATORY PROTEIN"/>
    <property type="match status" value="1"/>
</dbReference>
<dbReference type="RefSeq" id="WP_203859105.1">
    <property type="nucleotide sequence ID" value="NZ_BAAAZQ010000013.1"/>
</dbReference>